<dbReference type="Proteomes" id="UP000193108">
    <property type="component" value="Unassembled WGS sequence"/>
</dbReference>
<evidence type="ECO:0000313" key="2">
    <source>
        <dbReference type="EMBL" id="ORW20363.1"/>
    </source>
</evidence>
<dbReference type="RefSeq" id="WP_085138851.1">
    <property type="nucleotide sequence ID" value="NZ_LQPI01000044.1"/>
</dbReference>
<keyword evidence="1" id="KW-0732">Signal</keyword>
<evidence type="ECO:0000256" key="1">
    <source>
        <dbReference type="SAM" id="SignalP"/>
    </source>
</evidence>
<name>A0A1X1ZAD2_MYCNO</name>
<sequence length="208" mass="21761">MTGSAKTAISRRIFLRGAAWSVPVFGAALAGPRALAAPAGSPACGDPYAAIDNCGVELPEEFSWTSFSTTRAIGGGTNYSIQFTTRIQPGPPVPAEATGYRIDSLSVAGTRPDGSPFSVVPSIGETGERAIWIRTLDSSLGFVLDVPWDAKQLVRTFAYTFNVVYLNLSTEIQTCTYVTTMQLANNGAVNGGVGSVAFSPPRLTSCGV</sequence>
<accession>A0A1X1ZAD2</accession>
<reference evidence="2 3" key="1">
    <citation type="submission" date="2016-01" db="EMBL/GenBank/DDBJ databases">
        <title>The new phylogeny of the genus Mycobacterium.</title>
        <authorList>
            <person name="Tarcisio F."/>
            <person name="Conor M."/>
            <person name="Antonella G."/>
            <person name="Elisabetta G."/>
            <person name="Giulia F.S."/>
            <person name="Sara T."/>
            <person name="Anna F."/>
            <person name="Clotilde B."/>
            <person name="Roberto B."/>
            <person name="Veronica D.S."/>
            <person name="Fabio R."/>
            <person name="Monica P."/>
            <person name="Olivier J."/>
            <person name="Enrico T."/>
            <person name="Nicola S."/>
        </authorList>
    </citation>
    <scope>NUCLEOTIDE SEQUENCE [LARGE SCALE GENOMIC DNA]</scope>
    <source>
        <strain evidence="2 3">DSM 44164</strain>
    </source>
</reference>
<feature type="chain" id="PRO_5012868936" evidence="1">
    <location>
        <begin position="37"/>
        <end position="208"/>
    </location>
</feature>
<protein>
    <submittedName>
        <fullName evidence="2">Uncharacterized protein</fullName>
    </submittedName>
</protein>
<keyword evidence="3" id="KW-1185">Reference proteome</keyword>
<dbReference type="PROSITE" id="PS51318">
    <property type="entry name" value="TAT"/>
    <property type="match status" value="1"/>
</dbReference>
<gene>
    <name evidence="2" type="ORF">AWC18_11820</name>
</gene>
<dbReference type="EMBL" id="LQPI01000044">
    <property type="protein sequence ID" value="ORW20363.1"/>
    <property type="molecule type" value="Genomic_DNA"/>
</dbReference>
<evidence type="ECO:0000313" key="3">
    <source>
        <dbReference type="Proteomes" id="UP000193108"/>
    </source>
</evidence>
<comment type="caution">
    <text evidence="2">The sequence shown here is derived from an EMBL/GenBank/DDBJ whole genome shotgun (WGS) entry which is preliminary data.</text>
</comment>
<dbReference type="InterPro" id="IPR006311">
    <property type="entry name" value="TAT_signal"/>
</dbReference>
<organism evidence="2 3">
    <name type="scientific">Mycolicibacter nonchromogenicus</name>
    <name type="common">Mycobacterium nonchromogenicum</name>
    <dbReference type="NCBI Taxonomy" id="1782"/>
    <lineage>
        <taxon>Bacteria</taxon>
        <taxon>Bacillati</taxon>
        <taxon>Actinomycetota</taxon>
        <taxon>Actinomycetes</taxon>
        <taxon>Mycobacteriales</taxon>
        <taxon>Mycobacteriaceae</taxon>
        <taxon>Mycolicibacter</taxon>
    </lineage>
</organism>
<feature type="signal peptide" evidence="1">
    <location>
        <begin position="1"/>
        <end position="36"/>
    </location>
</feature>
<proteinExistence type="predicted"/>
<dbReference type="AlphaFoldDB" id="A0A1X1ZAD2"/>